<accession>A0A9N9Q331</accession>
<organism evidence="1 2">
    <name type="scientific">Hymenoscyphus albidus</name>
    <dbReference type="NCBI Taxonomy" id="595503"/>
    <lineage>
        <taxon>Eukaryota</taxon>
        <taxon>Fungi</taxon>
        <taxon>Dikarya</taxon>
        <taxon>Ascomycota</taxon>
        <taxon>Pezizomycotina</taxon>
        <taxon>Leotiomycetes</taxon>
        <taxon>Helotiales</taxon>
        <taxon>Helotiaceae</taxon>
        <taxon>Hymenoscyphus</taxon>
    </lineage>
</organism>
<keyword evidence="2" id="KW-1185">Reference proteome</keyword>
<name>A0A9N9Q331_9HELO</name>
<evidence type="ECO:0000313" key="1">
    <source>
        <dbReference type="EMBL" id="CAG8971701.1"/>
    </source>
</evidence>
<comment type="caution">
    <text evidence="1">The sequence shown here is derived from an EMBL/GenBank/DDBJ whole genome shotgun (WGS) entry which is preliminary data.</text>
</comment>
<dbReference type="OrthoDB" id="10293899at2759"/>
<sequence length="118" mass="13321">MPSLRLLTRKLLCSGGQGKAERCPIGEELKCENLCRPCGSRFSGSNKPLPRLPSEEVDFEALQQDWLEPNEARAYARWKEEESKRQAEFEEVVRETLKKVAPQKLGAYEAAVGEKKNG</sequence>
<dbReference type="Proteomes" id="UP000701801">
    <property type="component" value="Unassembled WGS sequence"/>
</dbReference>
<evidence type="ECO:0000313" key="2">
    <source>
        <dbReference type="Proteomes" id="UP000701801"/>
    </source>
</evidence>
<gene>
    <name evidence="1" type="ORF">HYALB_00003169</name>
</gene>
<reference evidence="1" key="1">
    <citation type="submission" date="2021-07" db="EMBL/GenBank/DDBJ databases">
        <authorList>
            <person name="Durling M."/>
        </authorList>
    </citation>
    <scope>NUCLEOTIDE SEQUENCE</scope>
</reference>
<dbReference type="EMBL" id="CAJVRM010000026">
    <property type="protein sequence ID" value="CAG8971701.1"/>
    <property type="molecule type" value="Genomic_DNA"/>
</dbReference>
<proteinExistence type="predicted"/>
<protein>
    <submittedName>
        <fullName evidence="1">Uncharacterized protein</fullName>
    </submittedName>
</protein>
<dbReference type="AlphaFoldDB" id="A0A9N9Q331"/>